<dbReference type="EMBL" id="CALTRL010003717">
    <property type="protein sequence ID" value="CAH7681811.1"/>
    <property type="molecule type" value="Genomic_DNA"/>
</dbReference>
<gene>
    <name evidence="1" type="ORF">PPACK8108_LOCUS14464</name>
</gene>
<accession>A0AAV0B6J3</accession>
<dbReference type="InterPro" id="IPR023165">
    <property type="entry name" value="rRNA_Ade_diMease-like_C"/>
</dbReference>
<evidence type="ECO:0000313" key="2">
    <source>
        <dbReference type="Proteomes" id="UP001153365"/>
    </source>
</evidence>
<name>A0AAV0B6J3_PHAPC</name>
<reference evidence="1" key="1">
    <citation type="submission" date="2022-06" db="EMBL/GenBank/DDBJ databases">
        <authorList>
            <consortium name="SYNGENTA / RWTH Aachen University"/>
        </authorList>
    </citation>
    <scope>NUCLEOTIDE SEQUENCE</scope>
</reference>
<dbReference type="AlphaFoldDB" id="A0AAV0B6J3"/>
<dbReference type="Gene3D" id="1.10.8.100">
    <property type="entry name" value="Ribosomal RNA adenine dimethylase-like, domain 2"/>
    <property type="match status" value="1"/>
</dbReference>
<organism evidence="1 2">
    <name type="scientific">Phakopsora pachyrhizi</name>
    <name type="common">Asian soybean rust disease fungus</name>
    <dbReference type="NCBI Taxonomy" id="170000"/>
    <lineage>
        <taxon>Eukaryota</taxon>
        <taxon>Fungi</taxon>
        <taxon>Dikarya</taxon>
        <taxon>Basidiomycota</taxon>
        <taxon>Pucciniomycotina</taxon>
        <taxon>Pucciniomycetes</taxon>
        <taxon>Pucciniales</taxon>
        <taxon>Phakopsoraceae</taxon>
        <taxon>Phakopsora</taxon>
    </lineage>
</organism>
<protein>
    <submittedName>
        <fullName evidence="1">Uncharacterized protein</fullName>
    </submittedName>
</protein>
<proteinExistence type="predicted"/>
<comment type="caution">
    <text evidence="1">The sequence shown here is derived from an EMBL/GenBank/DDBJ whole genome shotgun (WGS) entry which is preliminary data.</text>
</comment>
<dbReference type="Proteomes" id="UP001153365">
    <property type="component" value="Unassembled WGS sequence"/>
</dbReference>
<keyword evidence="2" id="KW-1185">Reference proteome</keyword>
<sequence length="162" mass="18793">MRSTTGLNDQIQDVDQQASTIVKIRQRRRKVPKKSLGKNRKTTRLYKSTIDPNSLDFADSILIRPKTNLSLSEEEFDCLIFLQKMMFVHSASSWVDSISHVAAGASIMYDRLRDEGREISRSKSVRELSDEDWIDLCRCFNQWPFKPTSFENDLELDLDESN</sequence>
<evidence type="ECO:0000313" key="1">
    <source>
        <dbReference type="EMBL" id="CAH7681811.1"/>
    </source>
</evidence>